<comment type="subcellular location">
    <subcellularLocation>
        <location evidence="1">Membrane</location>
        <topology evidence="1">Multi-pass membrane protein</topology>
    </subcellularLocation>
</comment>
<keyword evidence="3 8" id="KW-1133">Transmembrane helix</keyword>
<dbReference type="PANTHER" id="PTHR45695:SF9">
    <property type="entry name" value="LEUCOKININ RECEPTOR"/>
    <property type="match status" value="1"/>
</dbReference>
<name>A0A2R2MSM0_LINAN</name>
<evidence type="ECO:0000256" key="2">
    <source>
        <dbReference type="ARBA" id="ARBA00022692"/>
    </source>
</evidence>
<evidence type="ECO:0000256" key="1">
    <source>
        <dbReference type="ARBA" id="ARBA00004141"/>
    </source>
</evidence>
<dbReference type="RefSeq" id="XP_023932997.1">
    <property type="nucleotide sequence ID" value="XM_024077229.1"/>
</dbReference>
<organism evidence="10 11">
    <name type="scientific">Lingula anatina</name>
    <name type="common">Brachiopod</name>
    <name type="synonym">Lingula unguis</name>
    <dbReference type="NCBI Taxonomy" id="7574"/>
    <lineage>
        <taxon>Eukaryota</taxon>
        <taxon>Metazoa</taxon>
        <taxon>Spiralia</taxon>
        <taxon>Lophotrochozoa</taxon>
        <taxon>Brachiopoda</taxon>
        <taxon>Linguliformea</taxon>
        <taxon>Lingulata</taxon>
        <taxon>Lingulida</taxon>
        <taxon>Linguloidea</taxon>
        <taxon>Lingulidae</taxon>
        <taxon>Lingula</taxon>
    </lineage>
</organism>
<dbReference type="PRINTS" id="PR00237">
    <property type="entry name" value="GPCRRHODOPSN"/>
</dbReference>
<feature type="transmembrane region" description="Helical" evidence="8">
    <location>
        <begin position="23"/>
        <end position="46"/>
    </location>
</feature>
<dbReference type="Proteomes" id="UP000085678">
    <property type="component" value="Unplaced"/>
</dbReference>
<evidence type="ECO:0000259" key="9">
    <source>
        <dbReference type="PROSITE" id="PS50262"/>
    </source>
</evidence>
<dbReference type="GO" id="GO:0004930">
    <property type="term" value="F:G protein-coupled receptor activity"/>
    <property type="evidence" value="ECO:0007669"/>
    <property type="project" value="UniProtKB-KW"/>
</dbReference>
<dbReference type="PROSITE" id="PS50262">
    <property type="entry name" value="G_PROTEIN_RECEP_F1_2"/>
    <property type="match status" value="1"/>
</dbReference>
<dbReference type="AlphaFoldDB" id="A0A2R2MSM0"/>
<accession>A0A2R2MSM0</accession>
<keyword evidence="6" id="KW-0675">Receptor</keyword>
<dbReference type="InterPro" id="IPR000276">
    <property type="entry name" value="GPCR_Rhodpsn"/>
</dbReference>
<evidence type="ECO:0000256" key="3">
    <source>
        <dbReference type="ARBA" id="ARBA00022989"/>
    </source>
</evidence>
<evidence type="ECO:0000256" key="7">
    <source>
        <dbReference type="ARBA" id="ARBA00023224"/>
    </source>
</evidence>
<keyword evidence="2 8" id="KW-0812">Transmembrane</keyword>
<dbReference type="Pfam" id="PF00001">
    <property type="entry name" value="7tm_1"/>
    <property type="match status" value="1"/>
</dbReference>
<reference evidence="11" key="1">
    <citation type="submission" date="2025-08" db="UniProtKB">
        <authorList>
            <consortium name="RefSeq"/>
        </authorList>
    </citation>
    <scope>IDENTIFICATION</scope>
    <source>
        <tissue evidence="11">Gonads</tissue>
    </source>
</reference>
<evidence type="ECO:0000256" key="5">
    <source>
        <dbReference type="ARBA" id="ARBA00023136"/>
    </source>
</evidence>
<dbReference type="InParanoid" id="A0A2R2MSM0"/>
<dbReference type="STRING" id="7574.A0A2R2MSM0"/>
<feature type="transmembrane region" description="Helical" evidence="8">
    <location>
        <begin position="128"/>
        <end position="149"/>
    </location>
</feature>
<dbReference type="CDD" id="cd00637">
    <property type="entry name" value="7tm_classA_rhodopsin-like"/>
    <property type="match status" value="1"/>
</dbReference>
<evidence type="ECO:0000313" key="10">
    <source>
        <dbReference type="Proteomes" id="UP000085678"/>
    </source>
</evidence>
<dbReference type="KEGG" id="lak:106150676"/>
<proteinExistence type="predicted"/>
<keyword evidence="10" id="KW-1185">Reference proteome</keyword>
<dbReference type="SUPFAM" id="SSF81321">
    <property type="entry name" value="Family A G protein-coupled receptor-like"/>
    <property type="match status" value="1"/>
</dbReference>
<dbReference type="InterPro" id="IPR017452">
    <property type="entry name" value="GPCR_Rhodpsn_7TM"/>
</dbReference>
<evidence type="ECO:0000256" key="8">
    <source>
        <dbReference type="SAM" id="Phobius"/>
    </source>
</evidence>
<dbReference type="OrthoDB" id="9930460at2759"/>
<dbReference type="PANTHER" id="PTHR45695">
    <property type="entry name" value="LEUCOKININ RECEPTOR-RELATED"/>
    <property type="match status" value="1"/>
</dbReference>
<feature type="transmembrane region" description="Helical" evidence="8">
    <location>
        <begin position="78"/>
        <end position="100"/>
    </location>
</feature>
<protein>
    <submittedName>
        <fullName evidence="11">Galanin receptor type 1-like</fullName>
    </submittedName>
</protein>
<evidence type="ECO:0000256" key="4">
    <source>
        <dbReference type="ARBA" id="ARBA00023040"/>
    </source>
</evidence>
<keyword evidence="4" id="KW-0297">G-protein coupled receptor</keyword>
<keyword evidence="7" id="KW-0807">Transducer</keyword>
<gene>
    <name evidence="11" type="primary">LOC106150676</name>
</gene>
<sequence length="236" mass="27313">MAFDRFVAAMYTGRRFITQRKPYCVFVVLAVIWTLSVAISLPWVFIMRHVQFKWTFGPSTSECIVLRHEVKRRAYGTVYFVVSYVFPVVAIVAMVSHTLWKLRETPTRDPDGIFVGVHNVARKKLVHLLLVVFVVFIITWSPLQILMVWDIYRTTPTSAVPSSLRLSYFKYLHHIEFSVKLLAYANSAINPVVYCWKSDTVRRGVHDMLWGCAADRNHSRVSPVRTVTTQPTQMSR</sequence>
<evidence type="ECO:0000256" key="6">
    <source>
        <dbReference type="ARBA" id="ARBA00023170"/>
    </source>
</evidence>
<dbReference type="Gene3D" id="1.20.1070.10">
    <property type="entry name" value="Rhodopsin 7-helix transmembrane proteins"/>
    <property type="match status" value="1"/>
</dbReference>
<dbReference type="GO" id="GO:0005886">
    <property type="term" value="C:plasma membrane"/>
    <property type="evidence" value="ECO:0007669"/>
    <property type="project" value="TreeGrafter"/>
</dbReference>
<keyword evidence="5 8" id="KW-0472">Membrane</keyword>
<dbReference type="GeneID" id="106150676"/>
<evidence type="ECO:0000313" key="11">
    <source>
        <dbReference type="RefSeq" id="XP_023932997.1"/>
    </source>
</evidence>
<feature type="domain" description="G-protein coupled receptors family 1 profile" evidence="9">
    <location>
        <begin position="1"/>
        <end position="194"/>
    </location>
</feature>